<evidence type="ECO:0000313" key="1">
    <source>
        <dbReference type="EMBL" id="KAG5531144.1"/>
    </source>
</evidence>
<protein>
    <submittedName>
        <fullName evidence="1">Uncharacterized protein</fullName>
    </submittedName>
</protein>
<keyword evidence="2" id="KW-1185">Reference proteome</keyword>
<proteinExistence type="predicted"/>
<dbReference type="EMBL" id="JACTNZ010000009">
    <property type="protein sequence ID" value="KAG5531144.1"/>
    <property type="molecule type" value="Genomic_DNA"/>
</dbReference>
<organism evidence="1 2">
    <name type="scientific">Rhododendron griersonianum</name>
    <dbReference type="NCBI Taxonomy" id="479676"/>
    <lineage>
        <taxon>Eukaryota</taxon>
        <taxon>Viridiplantae</taxon>
        <taxon>Streptophyta</taxon>
        <taxon>Embryophyta</taxon>
        <taxon>Tracheophyta</taxon>
        <taxon>Spermatophyta</taxon>
        <taxon>Magnoliopsida</taxon>
        <taxon>eudicotyledons</taxon>
        <taxon>Gunneridae</taxon>
        <taxon>Pentapetalae</taxon>
        <taxon>asterids</taxon>
        <taxon>Ericales</taxon>
        <taxon>Ericaceae</taxon>
        <taxon>Ericoideae</taxon>
        <taxon>Rhodoreae</taxon>
        <taxon>Rhododendron</taxon>
    </lineage>
</organism>
<evidence type="ECO:0000313" key="2">
    <source>
        <dbReference type="Proteomes" id="UP000823749"/>
    </source>
</evidence>
<gene>
    <name evidence="1" type="ORF">RHGRI_025934</name>
</gene>
<dbReference type="AlphaFoldDB" id="A0AAV6IUI4"/>
<comment type="caution">
    <text evidence="1">The sequence shown here is derived from an EMBL/GenBank/DDBJ whole genome shotgun (WGS) entry which is preliminary data.</text>
</comment>
<reference evidence="1" key="1">
    <citation type="submission" date="2020-08" db="EMBL/GenBank/DDBJ databases">
        <title>Plant Genome Project.</title>
        <authorList>
            <person name="Zhang R.-G."/>
        </authorList>
    </citation>
    <scope>NUCLEOTIDE SEQUENCE</scope>
    <source>
        <strain evidence="1">WSP0</strain>
        <tissue evidence="1">Leaf</tissue>
    </source>
</reference>
<name>A0AAV6IUI4_9ERIC</name>
<dbReference type="Proteomes" id="UP000823749">
    <property type="component" value="Chromosome 9"/>
</dbReference>
<sequence length="95" mass="10507">MTEVESRLKEVDPEVPRELPVSVEGTHSEVSVFVLAAKPQWVGRRGTVLDGVHYMNFAFAGIPIKFLGRQGFGDIENCHQDAKLKESIATHCIGE</sequence>
<accession>A0AAV6IUI4</accession>